<dbReference type="SMART" id="SM00256">
    <property type="entry name" value="FBOX"/>
    <property type="match status" value="1"/>
</dbReference>
<organism evidence="2 3">
    <name type="scientific">Orbilia javanica</name>
    <dbReference type="NCBI Taxonomy" id="47235"/>
    <lineage>
        <taxon>Eukaryota</taxon>
        <taxon>Fungi</taxon>
        <taxon>Dikarya</taxon>
        <taxon>Ascomycota</taxon>
        <taxon>Pezizomycotina</taxon>
        <taxon>Orbiliomycetes</taxon>
        <taxon>Orbiliales</taxon>
        <taxon>Orbiliaceae</taxon>
        <taxon>Orbilia</taxon>
    </lineage>
</organism>
<protein>
    <recommendedName>
        <fullName evidence="1">F-box domain-containing protein</fullName>
    </recommendedName>
</protein>
<evidence type="ECO:0000313" key="3">
    <source>
        <dbReference type="Proteomes" id="UP001313282"/>
    </source>
</evidence>
<evidence type="ECO:0000259" key="1">
    <source>
        <dbReference type="PROSITE" id="PS50181"/>
    </source>
</evidence>
<dbReference type="Pfam" id="PF00646">
    <property type="entry name" value="F-box"/>
    <property type="match status" value="1"/>
</dbReference>
<sequence>MEGNKTVNVPRLPLEIQFLILELTPFESHQTLSLVCKAWRNFILTSHSIRKNRYISYTIPKDHVGGPRTTFSSPLYHGVLSYLTHYVRMDDGDYYPCYLKSPSSKTWGETEQQPTKYLLYPRFFGNDLISLDQSDGEKGKGKLEPDALYLNFNNIYAHELVTPWKQHENWVPPFTPRLRASSEPPTVAEFFQKNGRAVNNRLAEYYNTYCHADVLKVVMKYKRDSAGTYFLEFALLPLPRGSGNVNSVSALDKVDFEGEKGRTRGLIRRWEVLRKLRGMVKRKPRDGKSRADNLRMGWHYEGSEVKSVWDADGIHVLS</sequence>
<comment type="caution">
    <text evidence="2">The sequence shown here is derived from an EMBL/GenBank/DDBJ whole genome shotgun (WGS) entry which is preliminary data.</text>
</comment>
<reference evidence="2 3" key="1">
    <citation type="submission" date="2019-10" db="EMBL/GenBank/DDBJ databases">
        <authorList>
            <person name="Palmer J.M."/>
        </authorList>
    </citation>
    <scope>NUCLEOTIDE SEQUENCE [LARGE SCALE GENOMIC DNA]</scope>
    <source>
        <strain evidence="2 3">TWF718</strain>
    </source>
</reference>
<keyword evidence="3" id="KW-1185">Reference proteome</keyword>
<dbReference type="SUPFAM" id="SSF81383">
    <property type="entry name" value="F-box domain"/>
    <property type="match status" value="1"/>
</dbReference>
<dbReference type="InterPro" id="IPR036047">
    <property type="entry name" value="F-box-like_dom_sf"/>
</dbReference>
<dbReference type="PROSITE" id="PS50181">
    <property type="entry name" value="FBOX"/>
    <property type="match status" value="1"/>
</dbReference>
<name>A0AAN8MVS5_9PEZI</name>
<dbReference type="AlphaFoldDB" id="A0AAN8MVS5"/>
<dbReference type="EMBL" id="JAVHNR010000005">
    <property type="protein sequence ID" value="KAK6342354.1"/>
    <property type="molecule type" value="Genomic_DNA"/>
</dbReference>
<accession>A0AAN8MVS5</accession>
<evidence type="ECO:0000313" key="2">
    <source>
        <dbReference type="EMBL" id="KAK6342354.1"/>
    </source>
</evidence>
<proteinExistence type="predicted"/>
<feature type="domain" description="F-box" evidence="1">
    <location>
        <begin position="6"/>
        <end position="52"/>
    </location>
</feature>
<gene>
    <name evidence="2" type="ORF">TWF718_007754</name>
</gene>
<dbReference type="Proteomes" id="UP001313282">
    <property type="component" value="Unassembled WGS sequence"/>
</dbReference>
<dbReference type="InterPro" id="IPR001810">
    <property type="entry name" value="F-box_dom"/>
</dbReference>